<protein>
    <submittedName>
        <fullName evidence="4">Trypsin</fullName>
    </submittedName>
</protein>
<dbReference type="InterPro" id="IPR002035">
    <property type="entry name" value="VWF_A"/>
</dbReference>
<proteinExistence type="predicted"/>
<feature type="domain" description="VWFA" evidence="2">
    <location>
        <begin position="301"/>
        <end position="479"/>
    </location>
</feature>
<evidence type="ECO:0000259" key="2">
    <source>
        <dbReference type="PROSITE" id="PS50234"/>
    </source>
</evidence>
<evidence type="ECO:0000259" key="3">
    <source>
        <dbReference type="PROSITE" id="PS51468"/>
    </source>
</evidence>
<sequence>MYSFYVLLVLWVLVLPSAPALAEQTGGSQSPYFVVLNQDAAPGALPLRDTRVAAVINGVLATVSVTQEYANTGQTPLNLRYVFPASTRAAVQSMTMTVGERVVAARIQKREEARQEFDQARAQGKSASLLEEERPNVFTMNLANVMPGDTVRIELVYSEILVPEEGTYSFVYPTVVGPRYAGQGGGAAQATWITSPYLPEKTPYPGSFAVKVELSAGMPVQEAGSATHELDIKWQDQTLLTAALARPEDFGGNRDFIFHYRLAGKQVESGLLLYEGPEENFFLLMTEPPTRPAMTEILPREYIFVVDVSGSMYGFPLDTAKTLMHDLIGGLRETDCFNLVLFSGAARVLAPASLPATGANTEQALAFLDAERGGGGTELPEALRSALALPRDQDRARTLVLVTDGFIGAEKEACEVVTAQLGQSNVFTFGIGSSVNRHLVESLARAGQGEPFVVTRADEAADAAARFRQYVQAPLLSGVRITAEGFDMYDLEPQAVADLFAGRPLVVSGKWRGRPEGRIHVSGKAVAGPYEKVLEVGDFRPQARHESLARLWAGGRVARLLDRDTPEDKAPITQLGLRYGLLTPYTSFVAVLEEVRNRGEARDVDQPLPLPQGVSNLAVGGGYRSVPEPGLTALLAGLLPGLLAARLVRRRRNG</sequence>
<name>A0A2L1GPD7_9BACT</name>
<dbReference type="AlphaFoldDB" id="A0A2L1GPD7"/>
<organism evidence="4 5">
    <name type="scientific">Desulfobulbus oralis</name>
    <dbReference type="NCBI Taxonomy" id="1986146"/>
    <lineage>
        <taxon>Bacteria</taxon>
        <taxon>Pseudomonadati</taxon>
        <taxon>Thermodesulfobacteriota</taxon>
        <taxon>Desulfobulbia</taxon>
        <taxon>Desulfobulbales</taxon>
        <taxon>Desulfobulbaceae</taxon>
        <taxon>Desulfobulbus</taxon>
    </lineage>
</organism>
<keyword evidence="1" id="KW-0732">Signal</keyword>
<dbReference type="SMART" id="SM00327">
    <property type="entry name" value="VWA"/>
    <property type="match status" value="1"/>
</dbReference>
<reference evidence="4 5" key="1">
    <citation type="journal article" date="2018" name="MBio">
        <title>Insights into the evolution of host association through the isolation and characterization of a novel human periodontal pathobiont, Desulfobulbus oralis.</title>
        <authorList>
            <person name="Cross K.L."/>
            <person name="Chirania P."/>
            <person name="Xiong W."/>
            <person name="Beall C.J."/>
            <person name="Elkins J.G."/>
            <person name="Giannone R.J."/>
            <person name="Griffen A.L."/>
            <person name="Guss A.M."/>
            <person name="Hettich R.L."/>
            <person name="Joshi S.S."/>
            <person name="Mokrzan E.M."/>
            <person name="Martin R.K."/>
            <person name="Zhulin I.B."/>
            <person name="Leys E.J."/>
            <person name="Podar M."/>
        </authorList>
    </citation>
    <scope>NUCLEOTIDE SEQUENCE [LARGE SCALE GENOMIC DNA]</scope>
    <source>
        <strain evidence="4 5">ORNL</strain>
    </source>
</reference>
<dbReference type="RefSeq" id="WP_104936761.1">
    <property type="nucleotide sequence ID" value="NZ_CP021255.1"/>
</dbReference>
<dbReference type="PANTHER" id="PTHR45737">
    <property type="entry name" value="VON WILLEBRAND FACTOR A DOMAIN-CONTAINING PROTEIN 5A"/>
    <property type="match status" value="1"/>
</dbReference>
<evidence type="ECO:0000256" key="1">
    <source>
        <dbReference type="SAM" id="SignalP"/>
    </source>
</evidence>
<dbReference type="PROSITE" id="PS51468">
    <property type="entry name" value="VIT"/>
    <property type="match status" value="1"/>
</dbReference>
<dbReference type="EMBL" id="CP021255">
    <property type="protein sequence ID" value="AVD71508.1"/>
    <property type="molecule type" value="Genomic_DNA"/>
</dbReference>
<feature type="chain" id="PRO_5014817722" evidence="1">
    <location>
        <begin position="23"/>
        <end position="654"/>
    </location>
</feature>
<dbReference type="PANTHER" id="PTHR45737:SF6">
    <property type="entry name" value="VON WILLEBRAND FACTOR A DOMAIN-CONTAINING PROTEIN 5A"/>
    <property type="match status" value="1"/>
</dbReference>
<dbReference type="Pfam" id="PF13768">
    <property type="entry name" value="VWA_3"/>
    <property type="match status" value="1"/>
</dbReference>
<evidence type="ECO:0000313" key="5">
    <source>
        <dbReference type="Proteomes" id="UP000239867"/>
    </source>
</evidence>
<dbReference type="Proteomes" id="UP000239867">
    <property type="component" value="Chromosome"/>
</dbReference>
<feature type="signal peptide" evidence="1">
    <location>
        <begin position="1"/>
        <end position="22"/>
    </location>
</feature>
<evidence type="ECO:0000313" key="4">
    <source>
        <dbReference type="EMBL" id="AVD71508.1"/>
    </source>
</evidence>
<dbReference type="Gene3D" id="3.40.50.410">
    <property type="entry name" value="von Willebrand factor, type A domain"/>
    <property type="match status" value="1"/>
</dbReference>
<dbReference type="InterPro" id="IPR013694">
    <property type="entry name" value="VIT"/>
</dbReference>
<feature type="domain" description="VIT" evidence="3">
    <location>
        <begin position="31"/>
        <end position="159"/>
    </location>
</feature>
<dbReference type="SUPFAM" id="SSF53300">
    <property type="entry name" value="vWA-like"/>
    <property type="match status" value="1"/>
</dbReference>
<dbReference type="PROSITE" id="PS50234">
    <property type="entry name" value="VWFA"/>
    <property type="match status" value="1"/>
</dbReference>
<dbReference type="InterPro" id="IPR036465">
    <property type="entry name" value="vWFA_dom_sf"/>
</dbReference>
<dbReference type="SMART" id="SM00609">
    <property type="entry name" value="VIT"/>
    <property type="match status" value="1"/>
</dbReference>
<dbReference type="OrthoDB" id="9784383at2"/>
<gene>
    <name evidence="4" type="ORF">CAY53_08545</name>
</gene>
<dbReference type="Pfam" id="PF08487">
    <property type="entry name" value="VIT"/>
    <property type="match status" value="1"/>
</dbReference>
<accession>A0A2L1GPD7</accession>
<dbReference type="KEGG" id="deo:CAY53_08545"/>
<keyword evidence="5" id="KW-1185">Reference proteome</keyword>